<feature type="domain" description="DUF1659" evidence="1">
    <location>
        <begin position="5"/>
        <end position="72"/>
    </location>
</feature>
<evidence type="ECO:0000259" key="1">
    <source>
        <dbReference type="Pfam" id="PF07872"/>
    </source>
</evidence>
<reference evidence="2 3" key="1">
    <citation type="submission" date="2023-06" db="EMBL/GenBank/DDBJ databases">
        <title>Sporosarcina sp. nov., isolated from Korean traditional fermented seafood 'Jeotgal'.</title>
        <authorList>
            <person name="Yang A.I."/>
            <person name="Shin N.-R."/>
        </authorList>
    </citation>
    <scope>NUCLEOTIDE SEQUENCE [LARGE SCALE GENOMIC DNA]</scope>
    <source>
        <strain evidence="2 3">KCTC43456</strain>
    </source>
</reference>
<proteinExistence type="predicted"/>
<dbReference type="AlphaFoldDB" id="A0AAW9A860"/>
<evidence type="ECO:0000313" key="2">
    <source>
        <dbReference type="EMBL" id="MDW0117185.1"/>
    </source>
</evidence>
<sequence>MASIEFRNAVGKVYFDGGMTHDGKLIKKSKSYRGIAEGVTADSLYIALTQLAQLSEYPLIGAERVETADIMN</sequence>
<comment type="caution">
    <text evidence="2">The sequence shown here is derived from an EMBL/GenBank/DDBJ whole genome shotgun (WGS) entry which is preliminary data.</text>
</comment>
<dbReference type="RefSeq" id="WP_283732057.1">
    <property type="nucleotide sequence ID" value="NZ_CP125968.1"/>
</dbReference>
<keyword evidence="3" id="KW-1185">Reference proteome</keyword>
<dbReference type="EMBL" id="JAUBDJ010000005">
    <property type="protein sequence ID" value="MDW0117185.1"/>
    <property type="molecule type" value="Genomic_DNA"/>
</dbReference>
<dbReference type="Pfam" id="PF07872">
    <property type="entry name" value="DUF1659"/>
    <property type="match status" value="1"/>
</dbReference>
<accession>A0AAW9A860</accession>
<evidence type="ECO:0000313" key="3">
    <source>
        <dbReference type="Proteomes" id="UP001271648"/>
    </source>
</evidence>
<organism evidence="2 3">
    <name type="scientific">Sporosarcina thermotolerans</name>
    <dbReference type="NCBI Taxonomy" id="633404"/>
    <lineage>
        <taxon>Bacteria</taxon>
        <taxon>Bacillati</taxon>
        <taxon>Bacillota</taxon>
        <taxon>Bacilli</taxon>
        <taxon>Bacillales</taxon>
        <taxon>Caryophanaceae</taxon>
        <taxon>Sporosarcina</taxon>
    </lineage>
</organism>
<protein>
    <submittedName>
        <fullName evidence="2">DUF1659 domain-containing protein</fullName>
    </submittedName>
</protein>
<dbReference type="InterPro" id="IPR012454">
    <property type="entry name" value="DUF1659"/>
</dbReference>
<name>A0AAW9A860_9BACL</name>
<dbReference type="Proteomes" id="UP001271648">
    <property type="component" value="Unassembled WGS sequence"/>
</dbReference>
<gene>
    <name evidence="2" type="ORF">QTL97_09570</name>
</gene>